<dbReference type="InterPro" id="IPR002052">
    <property type="entry name" value="DNA_methylase_N6_adenine_CS"/>
</dbReference>
<organism evidence="6 7">
    <name type="scientific">Ambispora gerdemannii</name>
    <dbReference type="NCBI Taxonomy" id="144530"/>
    <lineage>
        <taxon>Eukaryota</taxon>
        <taxon>Fungi</taxon>
        <taxon>Fungi incertae sedis</taxon>
        <taxon>Mucoromycota</taxon>
        <taxon>Glomeromycotina</taxon>
        <taxon>Glomeromycetes</taxon>
        <taxon>Archaeosporales</taxon>
        <taxon>Ambisporaceae</taxon>
        <taxon>Ambispora</taxon>
    </lineage>
</organism>
<evidence type="ECO:0000256" key="3">
    <source>
        <dbReference type="ARBA" id="ARBA00022691"/>
    </source>
</evidence>
<reference evidence="6" key="1">
    <citation type="submission" date="2021-06" db="EMBL/GenBank/DDBJ databases">
        <authorList>
            <person name="Kallberg Y."/>
            <person name="Tangrot J."/>
            <person name="Rosling A."/>
        </authorList>
    </citation>
    <scope>NUCLEOTIDE SEQUENCE</scope>
    <source>
        <strain evidence="6">MT106</strain>
    </source>
</reference>
<dbReference type="AlphaFoldDB" id="A0A9N9FHC8"/>
<evidence type="ECO:0000313" key="6">
    <source>
        <dbReference type="EMBL" id="CAG8533669.1"/>
    </source>
</evidence>
<dbReference type="InterPro" id="IPR050953">
    <property type="entry name" value="N4_N6_ade-DNA_methylase"/>
</dbReference>
<proteinExistence type="predicted"/>
<dbReference type="PROSITE" id="PS00092">
    <property type="entry name" value="N6_MTASE"/>
    <property type="match status" value="1"/>
</dbReference>
<dbReference type="GO" id="GO:0003677">
    <property type="term" value="F:DNA binding"/>
    <property type="evidence" value="ECO:0007669"/>
    <property type="project" value="InterPro"/>
</dbReference>
<accession>A0A9N9FHC8</accession>
<dbReference type="GO" id="GO:0009307">
    <property type="term" value="P:DNA restriction-modification system"/>
    <property type="evidence" value="ECO:0007669"/>
    <property type="project" value="UniProtKB-KW"/>
</dbReference>
<evidence type="ECO:0000256" key="1">
    <source>
        <dbReference type="ARBA" id="ARBA00022603"/>
    </source>
</evidence>
<name>A0A9N9FHC8_9GLOM</name>
<evidence type="ECO:0000259" key="5">
    <source>
        <dbReference type="Pfam" id="PF02384"/>
    </source>
</evidence>
<dbReference type="InterPro" id="IPR003356">
    <property type="entry name" value="DNA_methylase_A-5"/>
</dbReference>
<dbReference type="Proteomes" id="UP000789831">
    <property type="component" value="Unassembled WGS sequence"/>
</dbReference>
<keyword evidence="3" id="KW-0949">S-adenosyl-L-methionine</keyword>
<dbReference type="CDD" id="cd02440">
    <property type="entry name" value="AdoMet_MTases"/>
    <property type="match status" value="1"/>
</dbReference>
<feature type="domain" description="DNA methylase adenine-specific" evidence="5">
    <location>
        <begin position="32"/>
        <end position="158"/>
    </location>
</feature>
<evidence type="ECO:0000256" key="4">
    <source>
        <dbReference type="ARBA" id="ARBA00022747"/>
    </source>
</evidence>
<dbReference type="SUPFAM" id="SSF53335">
    <property type="entry name" value="S-adenosyl-L-methionine-dependent methyltransferases"/>
    <property type="match status" value="1"/>
</dbReference>
<dbReference type="GO" id="GO:0008170">
    <property type="term" value="F:N-methyltransferase activity"/>
    <property type="evidence" value="ECO:0007669"/>
    <property type="project" value="InterPro"/>
</dbReference>
<dbReference type="GO" id="GO:0032259">
    <property type="term" value="P:methylation"/>
    <property type="evidence" value="ECO:0007669"/>
    <property type="project" value="UniProtKB-KW"/>
</dbReference>
<keyword evidence="1" id="KW-0489">Methyltransferase</keyword>
<dbReference type="GO" id="GO:0009007">
    <property type="term" value="F:site-specific DNA-methyltransferase (adenine-specific) activity"/>
    <property type="evidence" value="ECO:0007669"/>
    <property type="project" value="UniProtKB-EC"/>
</dbReference>
<dbReference type="PANTHER" id="PTHR33841">
    <property type="entry name" value="DNA METHYLTRANSFERASE YEEA-RELATED"/>
    <property type="match status" value="1"/>
</dbReference>
<evidence type="ECO:0000256" key="2">
    <source>
        <dbReference type="ARBA" id="ARBA00022679"/>
    </source>
</evidence>
<protein>
    <submittedName>
        <fullName evidence="6">5420_t:CDS:1</fullName>
    </submittedName>
</protein>
<gene>
    <name evidence="6" type="ORF">AGERDE_LOCUS5836</name>
</gene>
<evidence type="ECO:0000313" key="7">
    <source>
        <dbReference type="Proteomes" id="UP000789831"/>
    </source>
</evidence>
<dbReference type="Pfam" id="PF02384">
    <property type="entry name" value="N6_Mtase"/>
    <property type="match status" value="1"/>
</dbReference>
<dbReference type="Gene3D" id="3.40.50.150">
    <property type="entry name" value="Vaccinia Virus protein VP39"/>
    <property type="match status" value="1"/>
</dbReference>
<dbReference type="PRINTS" id="PR00507">
    <property type="entry name" value="N12N6MTFRASE"/>
</dbReference>
<dbReference type="OrthoDB" id="10575622at2759"/>
<keyword evidence="2" id="KW-0808">Transferase</keyword>
<dbReference type="PANTHER" id="PTHR33841:SF5">
    <property type="entry name" value="DNA METHYLASE (MODIFICATION METHYLASE) (METHYLTRANSFERASE)-RELATED"/>
    <property type="match status" value="1"/>
</dbReference>
<keyword evidence="4" id="KW-0680">Restriction system</keyword>
<comment type="caution">
    <text evidence="6">The sequence shown here is derived from an EMBL/GenBank/DDBJ whole genome shotgun (WGS) entry which is preliminary data.</text>
</comment>
<sequence>MNEKVLPLTFSSDIPLNIQGKIKDKPNIYNIKNLGQVSTPDSIVNFMLDAIGYQGEAILNKYILDNSCGDGAFLKSIVKRYVEVAKEKNLSQKEIKKGLETYIHGVEIDPPTYKNCLKNLNSIFPANYDIKLGDALFIKDYDKKMDFVVGNPPYVKIHNLNGQAKKIVSQHNLKGMVSNVNFGSVPKGMGIYGGIYILPNGTKPKIIEKNLESEKFKDFVKTFEEGARSPEKLKILHPNITEDLKGLLGNNYQLYSLDESDRKEKTVKGRYMDKRVDIAITKGEEIVAGLGVKFIMSNYSQNSNNYFESMLGETANIRTNNILYFQIVICFARPPYFEEKNNNGKVIKKIEKVSLNQLEKYRILSRDNVFTYLHSPIKTLLVLVDFANIDCEEIFKNEKLKTDEELARIVKEKGAELVFSNLEDDEKTAFKNSLIFNDYQEFIKKLNVEYTLISPLRQFLYKN</sequence>
<keyword evidence="7" id="KW-1185">Reference proteome</keyword>
<dbReference type="InterPro" id="IPR029063">
    <property type="entry name" value="SAM-dependent_MTases_sf"/>
</dbReference>
<dbReference type="EMBL" id="CAJVPL010000841">
    <property type="protein sequence ID" value="CAG8533669.1"/>
    <property type="molecule type" value="Genomic_DNA"/>
</dbReference>